<dbReference type="InterPro" id="IPR003538">
    <property type="entry name" value="TonB"/>
</dbReference>
<protein>
    <recommendedName>
        <fullName evidence="11">TonB C-terminal domain-containing protein</fullName>
    </recommendedName>
</protein>
<dbReference type="Pfam" id="PF03544">
    <property type="entry name" value="TonB_C"/>
    <property type="match status" value="1"/>
</dbReference>
<dbReference type="SUPFAM" id="SSF74653">
    <property type="entry name" value="TolA/TonB C-terminal domain"/>
    <property type="match status" value="1"/>
</dbReference>
<accession>A0A5K7ZYY0</accession>
<dbReference type="InterPro" id="IPR037682">
    <property type="entry name" value="TonB_C"/>
</dbReference>
<evidence type="ECO:0000256" key="5">
    <source>
        <dbReference type="ARBA" id="ARBA00022519"/>
    </source>
</evidence>
<evidence type="ECO:0000256" key="7">
    <source>
        <dbReference type="ARBA" id="ARBA00022927"/>
    </source>
</evidence>
<evidence type="ECO:0000256" key="2">
    <source>
        <dbReference type="ARBA" id="ARBA00006555"/>
    </source>
</evidence>
<dbReference type="GO" id="GO:0030288">
    <property type="term" value="C:outer membrane-bounded periplasmic space"/>
    <property type="evidence" value="ECO:0007669"/>
    <property type="project" value="InterPro"/>
</dbReference>
<sequence length="229" mass="25358">MQRVREFNRYLLVAVLSLMANGVLFTGLPNLLPKVRIETDLETIQAVDFLSDPPGRQTERQPDRPEAPPPEPPRVIPQPTMHPTHEQPLSHLQMEMPAFDLAVGTPDMALGVPVAAPPTEAPAAAMPVLKDNYGMEEVDQVPMATSKSRPVYPYRAKRLNLDGEVDVRFMVDTSGQVSRISILRSTPPALFNDSVLAALSTWRFSPGTVQGRPVNTWVTTTIVFRIDEL</sequence>
<comment type="similarity">
    <text evidence="2">Belongs to the TonB family.</text>
</comment>
<dbReference type="PROSITE" id="PS52015">
    <property type="entry name" value="TONB_CTD"/>
    <property type="match status" value="1"/>
</dbReference>
<feature type="region of interest" description="Disordered" evidence="10">
    <location>
        <begin position="49"/>
        <end position="86"/>
    </location>
</feature>
<keyword evidence="9" id="KW-0472">Membrane</keyword>
<evidence type="ECO:0000256" key="8">
    <source>
        <dbReference type="ARBA" id="ARBA00022989"/>
    </source>
</evidence>
<dbReference type="GO" id="GO:0055085">
    <property type="term" value="P:transmembrane transport"/>
    <property type="evidence" value="ECO:0007669"/>
    <property type="project" value="InterPro"/>
</dbReference>
<gene>
    <name evidence="12" type="ORF">DSCO28_60280</name>
</gene>
<dbReference type="EMBL" id="AP021876">
    <property type="protein sequence ID" value="BBO85462.1"/>
    <property type="molecule type" value="Genomic_DNA"/>
</dbReference>
<keyword evidence="4" id="KW-1003">Cell membrane</keyword>
<dbReference type="Proteomes" id="UP000425960">
    <property type="component" value="Chromosome"/>
</dbReference>
<evidence type="ECO:0000256" key="6">
    <source>
        <dbReference type="ARBA" id="ARBA00022692"/>
    </source>
</evidence>
<dbReference type="Gene3D" id="3.30.1150.10">
    <property type="match status" value="1"/>
</dbReference>
<comment type="subcellular location">
    <subcellularLocation>
        <location evidence="1">Cell inner membrane</location>
        <topology evidence="1">Single-pass membrane protein</topology>
        <orientation evidence="1">Periplasmic side</orientation>
    </subcellularLocation>
</comment>
<keyword evidence="3" id="KW-0813">Transport</keyword>
<evidence type="ECO:0000313" key="12">
    <source>
        <dbReference type="EMBL" id="BBO85462.1"/>
    </source>
</evidence>
<dbReference type="KEGG" id="dov:DSCO28_60280"/>
<reference evidence="12 13" key="1">
    <citation type="submission" date="2019-11" db="EMBL/GenBank/DDBJ databases">
        <title>Comparative genomics of hydrocarbon-degrading Desulfosarcina strains.</title>
        <authorList>
            <person name="Watanabe M."/>
            <person name="Kojima H."/>
            <person name="Fukui M."/>
        </authorList>
    </citation>
    <scope>NUCLEOTIDE SEQUENCE [LARGE SCALE GENOMIC DNA]</scope>
    <source>
        <strain evidence="12 13">28bB2T</strain>
    </source>
</reference>
<feature type="compositionally biased region" description="Pro residues" evidence="10">
    <location>
        <begin position="67"/>
        <end position="76"/>
    </location>
</feature>
<keyword evidence="6" id="KW-0812">Transmembrane</keyword>
<dbReference type="GO" id="GO:0015891">
    <property type="term" value="P:siderophore transport"/>
    <property type="evidence" value="ECO:0007669"/>
    <property type="project" value="InterPro"/>
</dbReference>
<dbReference type="NCBIfam" id="TIGR01352">
    <property type="entry name" value="tonB_Cterm"/>
    <property type="match status" value="1"/>
</dbReference>
<evidence type="ECO:0000259" key="11">
    <source>
        <dbReference type="PROSITE" id="PS52015"/>
    </source>
</evidence>
<keyword evidence="8" id="KW-1133">Transmembrane helix</keyword>
<feature type="compositionally biased region" description="Basic and acidic residues" evidence="10">
    <location>
        <begin position="57"/>
        <end position="66"/>
    </location>
</feature>
<evidence type="ECO:0000256" key="10">
    <source>
        <dbReference type="SAM" id="MobiDB-lite"/>
    </source>
</evidence>
<dbReference type="GO" id="GO:0005886">
    <property type="term" value="C:plasma membrane"/>
    <property type="evidence" value="ECO:0007669"/>
    <property type="project" value="UniProtKB-SubCell"/>
</dbReference>
<dbReference type="InterPro" id="IPR051045">
    <property type="entry name" value="TonB-dependent_transducer"/>
</dbReference>
<dbReference type="GO" id="GO:0031992">
    <property type="term" value="F:energy transducer activity"/>
    <property type="evidence" value="ECO:0007669"/>
    <property type="project" value="InterPro"/>
</dbReference>
<evidence type="ECO:0000256" key="1">
    <source>
        <dbReference type="ARBA" id="ARBA00004383"/>
    </source>
</evidence>
<dbReference type="AlphaFoldDB" id="A0A5K7ZYY0"/>
<name>A0A5K7ZYY0_9BACT</name>
<organism evidence="12 13">
    <name type="scientific">Desulfosarcina ovata subsp. sediminis</name>
    <dbReference type="NCBI Taxonomy" id="885957"/>
    <lineage>
        <taxon>Bacteria</taxon>
        <taxon>Pseudomonadati</taxon>
        <taxon>Thermodesulfobacteriota</taxon>
        <taxon>Desulfobacteria</taxon>
        <taxon>Desulfobacterales</taxon>
        <taxon>Desulfosarcinaceae</taxon>
        <taxon>Desulfosarcina</taxon>
    </lineage>
</organism>
<keyword evidence="5" id="KW-0997">Cell inner membrane</keyword>
<evidence type="ECO:0000256" key="3">
    <source>
        <dbReference type="ARBA" id="ARBA00022448"/>
    </source>
</evidence>
<evidence type="ECO:0000256" key="4">
    <source>
        <dbReference type="ARBA" id="ARBA00022475"/>
    </source>
</evidence>
<proteinExistence type="inferred from homology"/>
<evidence type="ECO:0000256" key="9">
    <source>
        <dbReference type="ARBA" id="ARBA00023136"/>
    </source>
</evidence>
<feature type="domain" description="TonB C-terminal" evidence="11">
    <location>
        <begin position="137"/>
        <end position="229"/>
    </location>
</feature>
<dbReference type="GO" id="GO:0015031">
    <property type="term" value="P:protein transport"/>
    <property type="evidence" value="ECO:0007669"/>
    <property type="project" value="UniProtKB-KW"/>
</dbReference>
<dbReference type="InterPro" id="IPR006260">
    <property type="entry name" value="TonB/TolA_C"/>
</dbReference>
<evidence type="ECO:0000313" key="13">
    <source>
        <dbReference type="Proteomes" id="UP000425960"/>
    </source>
</evidence>
<dbReference type="PRINTS" id="PR01374">
    <property type="entry name" value="TONBPROTEIN"/>
</dbReference>
<dbReference type="PANTHER" id="PTHR33446">
    <property type="entry name" value="PROTEIN TONB-RELATED"/>
    <property type="match status" value="1"/>
</dbReference>
<keyword evidence="7" id="KW-0653">Protein transport</keyword>